<dbReference type="Proteomes" id="UP001303046">
    <property type="component" value="Unassembled WGS sequence"/>
</dbReference>
<keyword evidence="3" id="KW-1185">Reference proteome</keyword>
<proteinExistence type="predicted"/>
<feature type="region of interest" description="Disordered" evidence="1">
    <location>
        <begin position="124"/>
        <end position="157"/>
    </location>
</feature>
<reference evidence="2 3" key="1">
    <citation type="submission" date="2023-08" db="EMBL/GenBank/DDBJ databases">
        <title>A Necator americanus chromosomal reference genome.</title>
        <authorList>
            <person name="Ilik V."/>
            <person name="Petrzelkova K.J."/>
            <person name="Pardy F."/>
            <person name="Fuh T."/>
            <person name="Niatou-Singa F.S."/>
            <person name="Gouil Q."/>
            <person name="Baker L."/>
            <person name="Ritchie M.E."/>
            <person name="Jex A.R."/>
            <person name="Gazzola D."/>
            <person name="Li H."/>
            <person name="Toshio Fujiwara R."/>
            <person name="Zhan B."/>
            <person name="Aroian R.V."/>
            <person name="Pafco B."/>
            <person name="Schwarz E.M."/>
        </authorList>
    </citation>
    <scope>NUCLEOTIDE SEQUENCE [LARGE SCALE GENOMIC DNA]</scope>
    <source>
        <strain evidence="2 3">Aroian</strain>
        <tissue evidence="2">Whole animal</tissue>
    </source>
</reference>
<comment type="caution">
    <text evidence="2">The sequence shown here is derived from an EMBL/GenBank/DDBJ whole genome shotgun (WGS) entry which is preliminary data.</text>
</comment>
<feature type="region of interest" description="Disordered" evidence="1">
    <location>
        <begin position="1"/>
        <end position="23"/>
    </location>
</feature>
<sequence length="216" mass="23045">MTQRPRNVKWSTTSGTTRPSGGRVTPLVTNLAQPHPPPNNNVGVGYPTAYGLWLGRGNNNNFAGGATPFQGSGLSGSVRCLNGGAHIGQCRLDNDAICAALGGGCVHGACCTTPFIGMTTAATTGPEVDGEVTRRPKKPITAPPSEEENEEEVIDESELTEFRRIVENTRTTSAPEQHLLKNRLCRSGLRPIGPCSDDADCPSLHRCEREKCCYIV</sequence>
<dbReference type="EMBL" id="JAVFWL010000005">
    <property type="protein sequence ID" value="KAK6754905.1"/>
    <property type="molecule type" value="Genomic_DNA"/>
</dbReference>
<name>A0ABR1DY19_NECAM</name>
<evidence type="ECO:0000313" key="2">
    <source>
        <dbReference type="EMBL" id="KAK6754905.1"/>
    </source>
</evidence>
<organism evidence="2 3">
    <name type="scientific">Necator americanus</name>
    <name type="common">Human hookworm</name>
    <dbReference type="NCBI Taxonomy" id="51031"/>
    <lineage>
        <taxon>Eukaryota</taxon>
        <taxon>Metazoa</taxon>
        <taxon>Ecdysozoa</taxon>
        <taxon>Nematoda</taxon>
        <taxon>Chromadorea</taxon>
        <taxon>Rhabditida</taxon>
        <taxon>Rhabditina</taxon>
        <taxon>Rhabditomorpha</taxon>
        <taxon>Strongyloidea</taxon>
        <taxon>Ancylostomatidae</taxon>
        <taxon>Bunostominae</taxon>
        <taxon>Necator</taxon>
    </lineage>
</organism>
<evidence type="ECO:0000313" key="3">
    <source>
        <dbReference type="Proteomes" id="UP001303046"/>
    </source>
</evidence>
<feature type="compositionally biased region" description="Low complexity" evidence="1">
    <location>
        <begin position="11"/>
        <end position="23"/>
    </location>
</feature>
<gene>
    <name evidence="2" type="primary">Necator_chrV.g18506</name>
    <name evidence="2" type="ORF">RB195_013715</name>
</gene>
<evidence type="ECO:0000256" key="1">
    <source>
        <dbReference type="SAM" id="MobiDB-lite"/>
    </source>
</evidence>
<evidence type="ECO:0008006" key="4">
    <source>
        <dbReference type="Google" id="ProtNLM"/>
    </source>
</evidence>
<protein>
    <recommendedName>
        <fullName evidence="4">WAP domain-containing protein</fullName>
    </recommendedName>
</protein>
<feature type="compositionally biased region" description="Acidic residues" evidence="1">
    <location>
        <begin position="145"/>
        <end position="157"/>
    </location>
</feature>
<accession>A0ABR1DY19</accession>